<keyword evidence="1" id="KW-1133">Transmembrane helix</keyword>
<dbReference type="EMBL" id="VWPH01000021">
    <property type="protein sequence ID" value="KAA5825470.1"/>
    <property type="molecule type" value="Genomic_DNA"/>
</dbReference>
<protein>
    <submittedName>
        <fullName evidence="2">DUF3040 domain-containing protein</fullName>
    </submittedName>
</protein>
<dbReference type="Pfam" id="PF11239">
    <property type="entry name" value="DUF3040"/>
    <property type="match status" value="1"/>
</dbReference>
<keyword evidence="1" id="KW-0812">Transmembrane</keyword>
<dbReference type="InterPro" id="IPR021401">
    <property type="entry name" value="DUF3040"/>
</dbReference>
<comment type="caution">
    <text evidence="2">The sequence shown here is derived from an EMBL/GenBank/DDBJ whole genome shotgun (WGS) entry which is preliminary data.</text>
</comment>
<feature type="transmembrane region" description="Helical" evidence="1">
    <location>
        <begin position="48"/>
        <end position="70"/>
    </location>
</feature>
<organism evidence="2 3">
    <name type="scientific">Saccharopolyspora hirsuta</name>
    <dbReference type="NCBI Taxonomy" id="1837"/>
    <lineage>
        <taxon>Bacteria</taxon>
        <taxon>Bacillati</taxon>
        <taxon>Actinomycetota</taxon>
        <taxon>Actinomycetes</taxon>
        <taxon>Pseudonocardiales</taxon>
        <taxon>Pseudonocardiaceae</taxon>
        <taxon>Saccharopolyspora</taxon>
    </lineage>
</organism>
<proteinExistence type="predicted"/>
<evidence type="ECO:0000313" key="2">
    <source>
        <dbReference type="EMBL" id="KAA5825470.1"/>
    </source>
</evidence>
<sequence length="99" mass="10916">MFSCSSAWRFPVLRRHERRLFDAIEQRLRSEDPGLARRMARAHALVRTLAWFTLARALGSVAAFLALVSLVLAEGAAFLIVGSLAAALFACSGRRVQSE</sequence>
<dbReference type="AlphaFoldDB" id="A0A5M7B9S8"/>
<dbReference type="Proteomes" id="UP000323946">
    <property type="component" value="Unassembled WGS sequence"/>
</dbReference>
<accession>A0A5M7B9S8</accession>
<evidence type="ECO:0000313" key="3">
    <source>
        <dbReference type="Proteomes" id="UP000323946"/>
    </source>
</evidence>
<feature type="transmembrane region" description="Helical" evidence="1">
    <location>
        <begin position="76"/>
        <end position="93"/>
    </location>
</feature>
<gene>
    <name evidence="2" type="ORF">F1721_33090</name>
</gene>
<keyword evidence="1" id="KW-0472">Membrane</keyword>
<evidence type="ECO:0000256" key="1">
    <source>
        <dbReference type="SAM" id="Phobius"/>
    </source>
</evidence>
<name>A0A5M7B9S8_SACHI</name>
<reference evidence="2 3" key="1">
    <citation type="submission" date="2019-09" db="EMBL/GenBank/DDBJ databases">
        <title>Draft genome sequence of the thermophilic Saccharopolyspora hirsuta VKM Ac-666T.</title>
        <authorList>
            <person name="Lobastova T.G."/>
            <person name="Fokina V."/>
            <person name="Bragin E.Y."/>
            <person name="Shtratnikova V.Y."/>
            <person name="Starodumova I.P."/>
            <person name="Tarlachkov S.V."/>
            <person name="Donova M.V."/>
        </authorList>
    </citation>
    <scope>NUCLEOTIDE SEQUENCE [LARGE SCALE GENOMIC DNA]</scope>
    <source>
        <strain evidence="2 3">VKM Ac-666</strain>
    </source>
</reference>
<dbReference type="OrthoDB" id="3700775at2"/>
<keyword evidence="3" id="KW-1185">Reference proteome</keyword>